<sequence length="201" mass="23303">MNQRVKSHFQKADPILFGVLQKIEKKDELVPRKSDDYFSDICQAIINQQLSDKAGATIFKRFVHLFPHGKVTPQSLMRLSDTQIRAVGPSGSKVQFLKSLARSVIAKEIVFTALETLSDEDVRKELVKLKGIGPWTAEMFLMFSLGREDVFSYGDLGLRRAIQKLYNFKKEPTKRQMEKVTNRWMPYRTYACRILWRSLEI</sequence>
<comment type="similarity">
    <text evidence="2">Belongs to the alkylbase DNA glycosidase AlkA family.</text>
</comment>
<dbReference type="GO" id="GO:0032131">
    <property type="term" value="F:alkylated DNA binding"/>
    <property type="evidence" value="ECO:0007669"/>
    <property type="project" value="TreeGrafter"/>
</dbReference>
<evidence type="ECO:0000313" key="8">
    <source>
        <dbReference type="EMBL" id="OGG11883.1"/>
    </source>
</evidence>
<dbReference type="EMBL" id="MFIZ01000012">
    <property type="protein sequence ID" value="OGG11883.1"/>
    <property type="molecule type" value="Genomic_DNA"/>
</dbReference>
<dbReference type="EC" id="3.2.2.21" evidence="3"/>
<gene>
    <name evidence="8" type="ORF">A2Z00_00330</name>
</gene>
<dbReference type="SUPFAM" id="SSF48150">
    <property type="entry name" value="DNA-glycosylase"/>
    <property type="match status" value="1"/>
</dbReference>
<evidence type="ECO:0000259" key="6">
    <source>
        <dbReference type="SMART" id="SM00278"/>
    </source>
</evidence>
<protein>
    <recommendedName>
        <fullName evidence="3">DNA-3-methyladenine glycosylase II</fullName>
        <ecNumber evidence="3">3.2.2.21</ecNumber>
    </recommendedName>
</protein>
<evidence type="ECO:0000256" key="4">
    <source>
        <dbReference type="ARBA" id="ARBA00022763"/>
    </source>
</evidence>
<feature type="domain" description="Helix-hairpin-helix DNA-binding motif class 1" evidence="6">
    <location>
        <begin position="124"/>
        <end position="143"/>
    </location>
</feature>
<evidence type="ECO:0000256" key="3">
    <source>
        <dbReference type="ARBA" id="ARBA00012000"/>
    </source>
</evidence>
<evidence type="ECO:0000259" key="7">
    <source>
        <dbReference type="SMART" id="SM00478"/>
    </source>
</evidence>
<name>A0A1F5ZHU2_9BACT</name>
<dbReference type="Proteomes" id="UP000177268">
    <property type="component" value="Unassembled WGS sequence"/>
</dbReference>
<dbReference type="GO" id="GO:0006285">
    <property type="term" value="P:base-excision repair, AP site formation"/>
    <property type="evidence" value="ECO:0007669"/>
    <property type="project" value="TreeGrafter"/>
</dbReference>
<dbReference type="PANTHER" id="PTHR43003">
    <property type="entry name" value="DNA-3-METHYLADENINE GLYCOSYLASE"/>
    <property type="match status" value="1"/>
</dbReference>
<evidence type="ECO:0000256" key="2">
    <source>
        <dbReference type="ARBA" id="ARBA00010817"/>
    </source>
</evidence>
<reference evidence="8 9" key="1">
    <citation type="journal article" date="2016" name="Nat. Commun.">
        <title>Thousands of microbial genomes shed light on interconnected biogeochemical processes in an aquifer system.</title>
        <authorList>
            <person name="Anantharaman K."/>
            <person name="Brown C.T."/>
            <person name="Hug L.A."/>
            <person name="Sharon I."/>
            <person name="Castelle C.J."/>
            <person name="Probst A.J."/>
            <person name="Thomas B.C."/>
            <person name="Singh A."/>
            <person name="Wilkins M.J."/>
            <person name="Karaoz U."/>
            <person name="Brodie E.L."/>
            <person name="Williams K.H."/>
            <person name="Hubbard S.S."/>
            <person name="Banfield J.F."/>
        </authorList>
    </citation>
    <scope>NUCLEOTIDE SEQUENCE [LARGE SCALE GENOMIC DNA]</scope>
</reference>
<dbReference type="Pfam" id="PF00730">
    <property type="entry name" value="HhH-GPD"/>
    <property type="match status" value="1"/>
</dbReference>
<dbReference type="SMART" id="SM00478">
    <property type="entry name" value="ENDO3c"/>
    <property type="match status" value="1"/>
</dbReference>
<dbReference type="STRING" id="1798370.A2Z00_00330"/>
<evidence type="ECO:0000256" key="5">
    <source>
        <dbReference type="ARBA" id="ARBA00023204"/>
    </source>
</evidence>
<dbReference type="GO" id="GO:0005737">
    <property type="term" value="C:cytoplasm"/>
    <property type="evidence" value="ECO:0007669"/>
    <property type="project" value="TreeGrafter"/>
</dbReference>
<accession>A0A1F5ZHU2</accession>
<comment type="caution">
    <text evidence="8">The sequence shown here is derived from an EMBL/GenBank/DDBJ whole genome shotgun (WGS) entry which is preliminary data.</text>
</comment>
<feature type="domain" description="HhH-GPD" evidence="7">
    <location>
        <begin position="46"/>
        <end position="200"/>
    </location>
</feature>
<keyword evidence="5" id="KW-0234">DNA repair</keyword>
<keyword evidence="4" id="KW-0227">DNA damage</keyword>
<comment type="catalytic activity">
    <reaction evidence="1">
        <text>Hydrolysis of alkylated DNA, releasing 3-methyladenine, 3-methylguanine, 7-methylguanine and 7-methyladenine.</text>
        <dbReference type="EC" id="3.2.2.21"/>
    </reaction>
</comment>
<dbReference type="CDD" id="cd00056">
    <property type="entry name" value="ENDO3c"/>
    <property type="match status" value="1"/>
</dbReference>
<dbReference type="GO" id="GO:0008725">
    <property type="term" value="F:DNA-3-methyladenine glycosylase activity"/>
    <property type="evidence" value="ECO:0007669"/>
    <property type="project" value="TreeGrafter"/>
</dbReference>
<dbReference type="GO" id="GO:0032993">
    <property type="term" value="C:protein-DNA complex"/>
    <property type="evidence" value="ECO:0007669"/>
    <property type="project" value="TreeGrafter"/>
</dbReference>
<dbReference type="InterPro" id="IPR003583">
    <property type="entry name" value="Hlx-hairpin-Hlx_DNA-bd_motif"/>
</dbReference>
<proteinExistence type="inferred from homology"/>
<evidence type="ECO:0000313" key="9">
    <source>
        <dbReference type="Proteomes" id="UP000177268"/>
    </source>
</evidence>
<dbReference type="AlphaFoldDB" id="A0A1F5ZHU2"/>
<dbReference type="InterPro" id="IPR011257">
    <property type="entry name" value="DNA_glycosylase"/>
</dbReference>
<organism evidence="8 9">
    <name type="scientific">Candidatus Gottesmanbacteria bacterium RBG_13_45_10</name>
    <dbReference type="NCBI Taxonomy" id="1798370"/>
    <lineage>
        <taxon>Bacteria</taxon>
        <taxon>Candidatus Gottesmaniibacteriota</taxon>
    </lineage>
</organism>
<dbReference type="InterPro" id="IPR051912">
    <property type="entry name" value="Alkylbase_DNA_Glycosylase/TA"/>
</dbReference>
<dbReference type="Gene3D" id="1.10.340.30">
    <property type="entry name" value="Hypothetical protein, domain 2"/>
    <property type="match status" value="1"/>
</dbReference>
<dbReference type="InterPro" id="IPR003265">
    <property type="entry name" value="HhH-GPD_domain"/>
</dbReference>
<evidence type="ECO:0000256" key="1">
    <source>
        <dbReference type="ARBA" id="ARBA00000086"/>
    </source>
</evidence>
<dbReference type="SMART" id="SM00278">
    <property type="entry name" value="HhH1"/>
    <property type="match status" value="1"/>
</dbReference>
<dbReference type="PANTHER" id="PTHR43003:SF5">
    <property type="entry name" value="DNA-3-METHYLADENINE GLYCOSYLASE"/>
    <property type="match status" value="1"/>
</dbReference>
<dbReference type="Gene3D" id="1.10.1670.40">
    <property type="match status" value="1"/>
</dbReference>
<dbReference type="FunFam" id="1.10.340.30:FF:000004">
    <property type="entry name" value="DNA-3-methyladenine glycosylase II"/>
    <property type="match status" value="1"/>
</dbReference>
<dbReference type="GO" id="GO:0006307">
    <property type="term" value="P:DNA alkylation repair"/>
    <property type="evidence" value="ECO:0007669"/>
    <property type="project" value="TreeGrafter"/>
</dbReference>
<dbReference type="GO" id="GO:0043916">
    <property type="term" value="F:DNA-7-methylguanine glycosylase activity"/>
    <property type="evidence" value="ECO:0007669"/>
    <property type="project" value="TreeGrafter"/>
</dbReference>